<dbReference type="CDD" id="cd00082">
    <property type="entry name" value="HisKA"/>
    <property type="match status" value="1"/>
</dbReference>
<evidence type="ECO:0000313" key="2">
    <source>
        <dbReference type="EMBL" id="KKL65830.1"/>
    </source>
</evidence>
<dbReference type="InterPro" id="IPR036097">
    <property type="entry name" value="HisK_dim/P_sf"/>
</dbReference>
<accession>A0A0F9G8L6</accession>
<feature type="coiled-coil region" evidence="1">
    <location>
        <begin position="124"/>
        <end position="166"/>
    </location>
</feature>
<gene>
    <name evidence="2" type="ORF">LCGC14_2151070</name>
</gene>
<organism evidence="2">
    <name type="scientific">marine sediment metagenome</name>
    <dbReference type="NCBI Taxonomy" id="412755"/>
    <lineage>
        <taxon>unclassified sequences</taxon>
        <taxon>metagenomes</taxon>
        <taxon>ecological metagenomes</taxon>
    </lineage>
</organism>
<feature type="non-terminal residue" evidence="2">
    <location>
        <position position="249"/>
    </location>
</feature>
<evidence type="ECO:0000256" key="1">
    <source>
        <dbReference type="SAM" id="Coils"/>
    </source>
</evidence>
<proteinExistence type="predicted"/>
<dbReference type="EMBL" id="LAZR01027407">
    <property type="protein sequence ID" value="KKL65830.1"/>
    <property type="molecule type" value="Genomic_DNA"/>
</dbReference>
<keyword evidence="1" id="KW-0175">Coiled coil</keyword>
<dbReference type="AlphaFoldDB" id="A0A0F9G8L6"/>
<dbReference type="GO" id="GO:0000155">
    <property type="term" value="F:phosphorelay sensor kinase activity"/>
    <property type="evidence" value="ECO:0007669"/>
    <property type="project" value="InterPro"/>
</dbReference>
<sequence length="249" mass="29737">MRNLDTILITPENGINKLFYNSANVTYVWRKVQGDFILDDYYKAPYEENREEIKKYLGINALEFYKATPDIINDLKRCYDEQIEFSKELSNFDKRTKRENFRFIRYKTISTDLVLVNVDDFIEKKQLEQNARESARDLENLNKILIQNAEKRIKELKRSEENYRYKYEITKFYRGFFTHDINNILNNILMSSELSTITLNKNGDHYKIKEFLNIIIGEVGRGVSLISNFLKHSEFDEKKMTLQPTELCK</sequence>
<dbReference type="InterPro" id="IPR003661">
    <property type="entry name" value="HisK_dim/P_dom"/>
</dbReference>
<protein>
    <submittedName>
        <fullName evidence="2">Uncharacterized protein</fullName>
    </submittedName>
</protein>
<reference evidence="2" key="1">
    <citation type="journal article" date="2015" name="Nature">
        <title>Complex archaea that bridge the gap between prokaryotes and eukaryotes.</title>
        <authorList>
            <person name="Spang A."/>
            <person name="Saw J.H."/>
            <person name="Jorgensen S.L."/>
            <person name="Zaremba-Niedzwiedzka K."/>
            <person name="Martijn J."/>
            <person name="Lind A.E."/>
            <person name="van Eijk R."/>
            <person name="Schleper C."/>
            <person name="Guy L."/>
            <person name="Ettema T.J."/>
        </authorList>
    </citation>
    <scope>NUCLEOTIDE SEQUENCE</scope>
</reference>
<comment type="caution">
    <text evidence="2">The sequence shown here is derived from an EMBL/GenBank/DDBJ whole genome shotgun (WGS) entry which is preliminary data.</text>
</comment>
<dbReference type="SUPFAM" id="SSF47384">
    <property type="entry name" value="Homodimeric domain of signal transducing histidine kinase"/>
    <property type="match status" value="1"/>
</dbReference>
<name>A0A0F9G8L6_9ZZZZ</name>